<comment type="similarity">
    <text evidence="2">Belongs to the YSL (TC 2.A.67.2) family.</text>
</comment>
<evidence type="ECO:0000256" key="5">
    <source>
        <dbReference type="ARBA" id="ARBA00022989"/>
    </source>
</evidence>
<keyword evidence="4 7" id="KW-0812">Transmembrane</keyword>
<keyword evidence="5 7" id="KW-1133">Transmembrane helix</keyword>
<feature type="transmembrane region" description="Helical" evidence="7">
    <location>
        <begin position="160"/>
        <end position="189"/>
    </location>
</feature>
<feature type="transmembrane region" description="Helical" evidence="7">
    <location>
        <begin position="370"/>
        <end position="391"/>
    </location>
</feature>
<keyword evidence="3" id="KW-0813">Transport</keyword>
<feature type="transmembrane region" description="Helical" evidence="7">
    <location>
        <begin position="656"/>
        <end position="678"/>
    </location>
</feature>
<dbReference type="AlphaFoldDB" id="A0ABD3HHY2"/>
<dbReference type="EMBL" id="JBJQOH010000004">
    <property type="protein sequence ID" value="KAL3688954.1"/>
    <property type="molecule type" value="Genomic_DNA"/>
</dbReference>
<dbReference type="NCBIfam" id="TIGR00728">
    <property type="entry name" value="OPT_sfam"/>
    <property type="match status" value="1"/>
</dbReference>
<evidence type="ECO:0000256" key="7">
    <source>
        <dbReference type="SAM" id="Phobius"/>
    </source>
</evidence>
<organism evidence="8 9">
    <name type="scientific">Riccia sorocarpa</name>
    <dbReference type="NCBI Taxonomy" id="122646"/>
    <lineage>
        <taxon>Eukaryota</taxon>
        <taxon>Viridiplantae</taxon>
        <taxon>Streptophyta</taxon>
        <taxon>Embryophyta</taxon>
        <taxon>Marchantiophyta</taxon>
        <taxon>Marchantiopsida</taxon>
        <taxon>Marchantiidae</taxon>
        <taxon>Marchantiales</taxon>
        <taxon>Ricciaceae</taxon>
        <taxon>Riccia</taxon>
    </lineage>
</organism>
<evidence type="ECO:0000256" key="1">
    <source>
        <dbReference type="ARBA" id="ARBA00004141"/>
    </source>
</evidence>
<feature type="transmembrane region" description="Helical" evidence="7">
    <location>
        <begin position="619"/>
        <end position="636"/>
    </location>
</feature>
<dbReference type="InterPro" id="IPR004813">
    <property type="entry name" value="OPT"/>
</dbReference>
<comment type="subcellular location">
    <subcellularLocation>
        <location evidence="1">Membrane</location>
        <topology evidence="1">Multi-pass membrane protein</topology>
    </subcellularLocation>
</comment>
<protein>
    <submittedName>
        <fullName evidence="8">Uncharacterized protein</fullName>
    </submittedName>
</protein>
<evidence type="ECO:0000313" key="8">
    <source>
        <dbReference type="EMBL" id="KAL3688954.1"/>
    </source>
</evidence>
<dbReference type="Proteomes" id="UP001633002">
    <property type="component" value="Unassembled WGS sequence"/>
</dbReference>
<feature type="transmembrane region" description="Helical" evidence="7">
    <location>
        <begin position="130"/>
        <end position="148"/>
    </location>
</feature>
<dbReference type="Pfam" id="PF03169">
    <property type="entry name" value="OPT"/>
    <property type="match status" value="1"/>
</dbReference>
<feature type="transmembrane region" description="Helical" evidence="7">
    <location>
        <begin position="470"/>
        <end position="490"/>
    </location>
</feature>
<sequence length="736" mass="81195">MENDDEARLPAARRHHVNEDSGFPAAADVYDAHHGTGIAHPIDPFDPHHGGQVVPEERKGNDFRDAFTKVDEAEGIEAGFASVPVPPWRDQITLRALVVAAILGIVFSIITHRLNLTVGVIPSLNVPAGLLGFFMVKTWVTILGKLGIASKQFTRQENTVIQTCVVSCYGIAFSGGFGSYLLGMSSFAYESIGDQPGNTLQDVKNPSLGWMYAFIFTVSLLGIFVLVPLRKIMIIDYKLIYPSGTATAVLINSFHTPSGASLAKRQVKYLGKYFSFSFAWSFFKWFFSGIGNTCGFDNFPSLGLKAFANRFYFDFNMTYVGAGIICPHIVNCSVMFGAIVSWGLMWPLIGDREGDWYQAGLKPNRDFRGLFGYKVFISIAVILGDGLYNFVKVTYISIRGLIIQYRSRQQLPTTAPGEKGEDDIMLYDEKRRNEVFVKDTVPYWLAFAGYVTLAVISIIVMPRIFSSLKWYYVLVAYIIAPIFAFCNAYGCGLTDWSLASNYGKLLLFIFAAWSGSGGGGIIAGLAACGVMMSIVSTGSDLMQDFKTGYMTLSSPRSMFTAQLIGAVMGCIIAPATFWLFWSAFDIGAEDSVYKAPYAVLYRTMALIGVEGFGSLPKHCLQLCAGWFAFAVVVNFMRDKVNKKYSRFIPIPMAMAIPFYIGPYFAIDMFIGTCIVFVWERRNRKSADTFSAAVASGLICGDGLWTIPVAILNFAKVDPPLCMYFFRAKDPLLATLG</sequence>
<accession>A0ABD3HHY2</accession>
<evidence type="ECO:0000256" key="2">
    <source>
        <dbReference type="ARBA" id="ARBA00010276"/>
    </source>
</evidence>
<dbReference type="GO" id="GO:0016020">
    <property type="term" value="C:membrane"/>
    <property type="evidence" value="ECO:0007669"/>
    <property type="project" value="UniProtKB-SubCell"/>
</dbReference>
<feature type="transmembrane region" description="Helical" evidence="7">
    <location>
        <begin position="441"/>
        <end position="461"/>
    </location>
</feature>
<keyword evidence="9" id="KW-1185">Reference proteome</keyword>
<keyword evidence="6 7" id="KW-0472">Membrane</keyword>
<feature type="transmembrane region" description="Helical" evidence="7">
    <location>
        <begin position="559"/>
        <end position="581"/>
    </location>
</feature>
<comment type="caution">
    <text evidence="8">The sequence shown here is derived from an EMBL/GenBank/DDBJ whole genome shotgun (WGS) entry which is preliminary data.</text>
</comment>
<evidence type="ECO:0000256" key="3">
    <source>
        <dbReference type="ARBA" id="ARBA00022448"/>
    </source>
</evidence>
<gene>
    <name evidence="8" type="ORF">R1sor_015263</name>
</gene>
<reference evidence="8 9" key="1">
    <citation type="submission" date="2024-09" db="EMBL/GenBank/DDBJ databases">
        <title>Chromosome-scale assembly of Riccia sorocarpa.</title>
        <authorList>
            <person name="Paukszto L."/>
        </authorList>
    </citation>
    <scope>NUCLEOTIDE SEQUENCE [LARGE SCALE GENOMIC DNA]</scope>
    <source>
        <strain evidence="8">LP-2024</strain>
        <tissue evidence="8">Aerial parts of the thallus</tissue>
    </source>
</reference>
<dbReference type="PANTHER" id="PTHR31645">
    <property type="entry name" value="OLIGOPEPTIDE TRANSPORTER YGL114W-RELATED"/>
    <property type="match status" value="1"/>
</dbReference>
<name>A0ABD3HHY2_9MARC</name>
<evidence type="ECO:0000256" key="4">
    <source>
        <dbReference type="ARBA" id="ARBA00022692"/>
    </source>
</evidence>
<evidence type="ECO:0000313" key="9">
    <source>
        <dbReference type="Proteomes" id="UP001633002"/>
    </source>
</evidence>
<feature type="transmembrane region" description="Helical" evidence="7">
    <location>
        <begin position="319"/>
        <end position="349"/>
    </location>
</feature>
<proteinExistence type="inferred from homology"/>
<dbReference type="InterPro" id="IPR045035">
    <property type="entry name" value="YSL-like"/>
</dbReference>
<dbReference type="PANTHER" id="PTHR31645:SF76">
    <property type="entry name" value="METAL-NICOTIANAMINE TRANSPORTER YSL8-RELATED"/>
    <property type="match status" value="1"/>
</dbReference>
<feature type="transmembrane region" description="Helical" evidence="7">
    <location>
        <begin position="209"/>
        <end position="229"/>
    </location>
</feature>
<feature type="transmembrane region" description="Helical" evidence="7">
    <location>
        <begin position="505"/>
        <end position="538"/>
    </location>
</feature>
<evidence type="ECO:0000256" key="6">
    <source>
        <dbReference type="ARBA" id="ARBA00023136"/>
    </source>
</evidence>
<feature type="transmembrane region" description="Helical" evidence="7">
    <location>
        <begin position="92"/>
        <end position="110"/>
    </location>
</feature>